<sequence length="248" mass="29155">MERIESLLNTIKNGEPREKLSAVFELAKEGIFDKMNVLISALENKDWEVRGDAMYYLGRIGWLPALERIGKMIIEERMYDNKNNAIYSLQIMGFPEGVPHIIQQLTDDNFNIRDDARTALYRLFGDRIAHLIDRGEEQFEEDEAKRKEIYTQDAIDISVWWSNNEDRYQVGKSYFFGELINPKVIFDKILEEPDLSDAYLYQLEDLTGQKFEGSIKDILNQWSTWLSKNQDSFIDGEKYFNGNRVVYF</sequence>
<dbReference type="Gene3D" id="1.25.10.10">
    <property type="entry name" value="Leucine-rich Repeat Variant"/>
    <property type="match status" value="1"/>
</dbReference>
<accession>A0A6P0UFQ1</accession>
<name>A0A6P0UFQ1_9FLAO</name>
<dbReference type="InterPro" id="IPR011989">
    <property type="entry name" value="ARM-like"/>
</dbReference>
<dbReference type="EMBL" id="JAABOO010000001">
    <property type="protein sequence ID" value="NER12065.1"/>
    <property type="molecule type" value="Genomic_DNA"/>
</dbReference>
<comment type="caution">
    <text evidence="1">The sequence shown here is derived from an EMBL/GenBank/DDBJ whole genome shotgun (WGS) entry which is preliminary data.</text>
</comment>
<reference evidence="1 2" key="1">
    <citation type="submission" date="2020-01" db="EMBL/GenBank/DDBJ databases">
        <title>Leptobacterium flavescens.</title>
        <authorList>
            <person name="Wang G."/>
        </authorList>
    </citation>
    <scope>NUCLEOTIDE SEQUENCE [LARGE SCALE GENOMIC DNA]</scope>
    <source>
        <strain evidence="1 2">KCTC 22160</strain>
    </source>
</reference>
<evidence type="ECO:0008006" key="3">
    <source>
        <dbReference type="Google" id="ProtNLM"/>
    </source>
</evidence>
<dbReference type="SUPFAM" id="SSF48371">
    <property type="entry name" value="ARM repeat"/>
    <property type="match status" value="1"/>
</dbReference>
<keyword evidence="2" id="KW-1185">Reference proteome</keyword>
<evidence type="ECO:0000313" key="1">
    <source>
        <dbReference type="EMBL" id="NER12065.1"/>
    </source>
</evidence>
<dbReference type="Proteomes" id="UP000468581">
    <property type="component" value="Unassembled WGS sequence"/>
</dbReference>
<dbReference type="RefSeq" id="WP_163605104.1">
    <property type="nucleotide sequence ID" value="NZ_JAABOO010000001.1"/>
</dbReference>
<proteinExistence type="predicted"/>
<gene>
    <name evidence="1" type="ORF">GWK08_01305</name>
</gene>
<dbReference type="InterPro" id="IPR016024">
    <property type="entry name" value="ARM-type_fold"/>
</dbReference>
<evidence type="ECO:0000313" key="2">
    <source>
        <dbReference type="Proteomes" id="UP000468581"/>
    </source>
</evidence>
<dbReference type="AlphaFoldDB" id="A0A6P0UFQ1"/>
<organism evidence="1 2">
    <name type="scientific">Leptobacterium flavescens</name>
    <dbReference type="NCBI Taxonomy" id="472055"/>
    <lineage>
        <taxon>Bacteria</taxon>
        <taxon>Pseudomonadati</taxon>
        <taxon>Bacteroidota</taxon>
        <taxon>Flavobacteriia</taxon>
        <taxon>Flavobacteriales</taxon>
        <taxon>Flavobacteriaceae</taxon>
        <taxon>Leptobacterium</taxon>
    </lineage>
</organism>
<protein>
    <recommendedName>
        <fullName evidence="3">HEAT repeat domain-containing protein</fullName>
    </recommendedName>
</protein>